<gene>
    <name evidence="1" type="ORF">A2160_05725</name>
</gene>
<comment type="caution">
    <text evidence="1">The sequence shown here is derived from an EMBL/GenBank/DDBJ whole genome shotgun (WGS) entry which is preliminary data.</text>
</comment>
<proteinExistence type="predicted"/>
<dbReference type="Proteomes" id="UP000177006">
    <property type="component" value="Unassembled WGS sequence"/>
</dbReference>
<dbReference type="AlphaFoldDB" id="A0A1F5E6C3"/>
<sequence length="159" mass="18313">MGYQHTSTCLVEDTPEKFYGFTKEQRAKHYERVFSEISEADLIIVEATLPSLTIGQFIQEGLDQKIPVLVLCREGERPSFLDGVEEKEDGLLIMEYEPQNLPPVIKEGVNFLCDSLSGRFTMILPKNILRYLNRIAKTGISRSEYIRKLILKDMRGRQK</sequence>
<name>A0A1F5E6C3_9BACT</name>
<evidence type="ECO:0000313" key="2">
    <source>
        <dbReference type="Proteomes" id="UP000177006"/>
    </source>
</evidence>
<protein>
    <recommendedName>
        <fullName evidence="3">Nucleoside 2-deoxyribosyltransferase</fullName>
    </recommendedName>
</protein>
<organism evidence="1 2">
    <name type="scientific">Candidatus Beckwithbacteria bacterium RBG_13_42_9</name>
    <dbReference type="NCBI Taxonomy" id="1797457"/>
    <lineage>
        <taxon>Bacteria</taxon>
        <taxon>Candidatus Beckwithiibacteriota</taxon>
    </lineage>
</organism>
<dbReference type="STRING" id="1797457.A2160_05725"/>
<dbReference type="EMBL" id="MEZK01000015">
    <property type="protein sequence ID" value="OGD62856.1"/>
    <property type="molecule type" value="Genomic_DNA"/>
</dbReference>
<evidence type="ECO:0008006" key="3">
    <source>
        <dbReference type="Google" id="ProtNLM"/>
    </source>
</evidence>
<reference evidence="1 2" key="1">
    <citation type="journal article" date="2016" name="Nat. Commun.">
        <title>Thousands of microbial genomes shed light on interconnected biogeochemical processes in an aquifer system.</title>
        <authorList>
            <person name="Anantharaman K."/>
            <person name="Brown C.T."/>
            <person name="Hug L.A."/>
            <person name="Sharon I."/>
            <person name="Castelle C.J."/>
            <person name="Probst A.J."/>
            <person name="Thomas B.C."/>
            <person name="Singh A."/>
            <person name="Wilkins M.J."/>
            <person name="Karaoz U."/>
            <person name="Brodie E.L."/>
            <person name="Williams K.H."/>
            <person name="Hubbard S.S."/>
            <person name="Banfield J.F."/>
        </authorList>
    </citation>
    <scope>NUCLEOTIDE SEQUENCE [LARGE SCALE GENOMIC DNA]</scope>
</reference>
<evidence type="ECO:0000313" key="1">
    <source>
        <dbReference type="EMBL" id="OGD62856.1"/>
    </source>
</evidence>
<dbReference type="Gene3D" id="3.40.50.450">
    <property type="match status" value="1"/>
</dbReference>
<accession>A0A1F5E6C3</accession>